<evidence type="ECO:0000313" key="1">
    <source>
        <dbReference type="EMBL" id="GAA2606258.1"/>
    </source>
</evidence>
<sequence length="147" mass="16465">MGRTAAAGARWRVATRYDKTATSSPFWQPPECDVCRAKCPVAPAALYRGPVRSEQISVRIPADRWDKTCRAPGHGPKREHGKRNRRFGFHAGRPIRVNKRVRANGFTSSEQLVNTIAGRRYPVHWPLGGICETAEFAFTPLPDRVAQ</sequence>
<dbReference type="Proteomes" id="UP001501447">
    <property type="component" value="Unassembled WGS sequence"/>
</dbReference>
<proteinExistence type="predicted"/>
<organism evidence="1 2">
    <name type="scientific">Streptomyces axinellae</name>
    <dbReference type="NCBI Taxonomy" id="552788"/>
    <lineage>
        <taxon>Bacteria</taxon>
        <taxon>Bacillati</taxon>
        <taxon>Actinomycetota</taxon>
        <taxon>Actinomycetes</taxon>
        <taxon>Kitasatosporales</taxon>
        <taxon>Streptomycetaceae</taxon>
        <taxon>Streptomyces</taxon>
    </lineage>
</organism>
<name>A0ABN3PWT1_9ACTN</name>
<evidence type="ECO:0000313" key="2">
    <source>
        <dbReference type="Proteomes" id="UP001501447"/>
    </source>
</evidence>
<reference evidence="1 2" key="1">
    <citation type="journal article" date="2019" name="Int. J. Syst. Evol. Microbiol.">
        <title>The Global Catalogue of Microorganisms (GCM) 10K type strain sequencing project: providing services to taxonomists for standard genome sequencing and annotation.</title>
        <authorList>
            <consortium name="The Broad Institute Genomics Platform"/>
            <consortium name="The Broad Institute Genome Sequencing Center for Infectious Disease"/>
            <person name="Wu L."/>
            <person name="Ma J."/>
        </authorList>
    </citation>
    <scope>NUCLEOTIDE SEQUENCE [LARGE SCALE GENOMIC DNA]</scope>
    <source>
        <strain evidence="1 2">JCM 16373</strain>
    </source>
</reference>
<protein>
    <submittedName>
        <fullName evidence="1">Uncharacterized protein</fullName>
    </submittedName>
</protein>
<gene>
    <name evidence="1" type="ORF">GCM10009863_19680</name>
</gene>
<accession>A0ABN3PWT1</accession>
<comment type="caution">
    <text evidence="1">The sequence shown here is derived from an EMBL/GenBank/DDBJ whole genome shotgun (WGS) entry which is preliminary data.</text>
</comment>
<keyword evidence="2" id="KW-1185">Reference proteome</keyword>
<dbReference type="EMBL" id="BAAARJ010000005">
    <property type="protein sequence ID" value="GAA2606258.1"/>
    <property type="molecule type" value="Genomic_DNA"/>
</dbReference>